<evidence type="ECO:0000256" key="1">
    <source>
        <dbReference type="SAM" id="SignalP"/>
    </source>
</evidence>
<organism evidence="2">
    <name type="scientific">Paraprevotella clara</name>
    <dbReference type="NCBI Taxonomy" id="454154"/>
    <lineage>
        <taxon>Bacteria</taxon>
        <taxon>Pseudomonadati</taxon>
        <taxon>Bacteroidota</taxon>
        <taxon>Bacteroidia</taxon>
        <taxon>Bacteroidales</taxon>
        <taxon>Prevotellaceae</taxon>
        <taxon>Paraprevotella</taxon>
    </lineage>
</organism>
<protein>
    <recommendedName>
        <fullName evidence="3">Carboxypeptidase-like regulatory domain-containing protein</fullName>
    </recommendedName>
</protein>
<dbReference type="Pfam" id="PF18939">
    <property type="entry name" value="DUF5686"/>
    <property type="match status" value="1"/>
</dbReference>
<reference evidence="2" key="1">
    <citation type="submission" date="2019-11" db="EMBL/GenBank/DDBJ databases">
        <authorList>
            <person name="Feng L."/>
        </authorList>
    </citation>
    <scope>NUCLEOTIDE SEQUENCE</scope>
    <source>
        <strain evidence="2">PclaraLFYP37</strain>
    </source>
</reference>
<dbReference type="InterPro" id="IPR008969">
    <property type="entry name" value="CarboxyPept-like_regulatory"/>
</dbReference>
<dbReference type="RefSeq" id="WP_412441583.1">
    <property type="nucleotide sequence ID" value="NZ_CACRUT010000031.1"/>
</dbReference>
<dbReference type="PROSITE" id="PS51257">
    <property type="entry name" value="PROKAR_LIPOPROTEIN"/>
    <property type="match status" value="1"/>
</dbReference>
<keyword evidence="1" id="KW-0732">Signal</keyword>
<dbReference type="SUPFAM" id="SSF49464">
    <property type="entry name" value="Carboxypeptidase regulatory domain-like"/>
    <property type="match status" value="1"/>
</dbReference>
<name>A0A6N3GJT7_9BACT</name>
<dbReference type="EMBL" id="CACRUT010000031">
    <property type="protein sequence ID" value="VYU65087.1"/>
    <property type="molecule type" value="Genomic_DNA"/>
</dbReference>
<dbReference type="AlphaFoldDB" id="A0A6N3GJT7"/>
<gene>
    <name evidence="2" type="ORF">PCLFYP37_00463</name>
</gene>
<proteinExistence type="predicted"/>
<dbReference type="InterPro" id="IPR043741">
    <property type="entry name" value="DUF5686"/>
</dbReference>
<dbReference type="Pfam" id="PF13715">
    <property type="entry name" value="CarbopepD_reg_2"/>
    <property type="match status" value="1"/>
</dbReference>
<sequence>MGKRIIFMWLCLTFGVGMACGQHTIVKGIVTDSVTGEALPSVTIVFKGTNIGTTTDIDGHFSLSTRTPGKVLEVVYMGYDTQYLKVLPGRTNNLKIRMRESEIALHEVTVKPKREKYRRKENPAVAFVRQVIARRDDNDPRNRDYFRYDQYEKIVIAKNDYKPKPKKDGKTGKFDFLSEFVDTLDVGTTILPISVKEKAQTVYYRRDPRSEKTVVKGNKSSGVDEVFSRDGVQQFLNEVFREVDIYQNNIPLFLQRFVSPLSSIGPTFYKYYLLDTLDVEGDRCADLAFVPFASESFGFTGHLYVTLDSAYFVRKAILNVAQDINLNFISRMTIEQDFERGPDSTRVITKDDISVDFKLSEKSKGFYARRLNVYTHQSFEVPEGRQEQIFKESAPVITQKEAYSRTEDFWEEVRPQEAVQRNPNSMEKLMAKLRSVPIFAVTEKVVSVLVSGYIPTSKVPDKNKFEFGPMNSTINGNAIEGARFRVGGATTPQLSKNWFVEGYAAYGTRDNKMKYDALVEYSFNDRKTYRKEFPMHSLRFEYMYDINKLGQQYMYTSKDNVLLAIKRKKDTRATYLRNAELTYSREHYNGISYNAVIRNFREYATDYARFDRIGANGAVTPVRKYDMTELELKFRYGKNEKFYQTHDERIPITYDALIFNLEHTMSKKGFLGSSYDYHRTELGIQKRLWFSAFGFVDVIGKAGKVWNKVPYPLLILPNANLTYTIQPEAYTNMNAIEFINDEYISWDVTYYMNGLILNRLPLIKKLKWREVLCFRGLWGHLTDKNNLMKTGEGLYAFPVGSGVMGRAPYMEASVGIENIFKFMRLDYVWRLNYRDHPGIQKRGIRCTMSLSF</sequence>
<feature type="signal peptide" evidence="1">
    <location>
        <begin position="1"/>
        <end position="19"/>
    </location>
</feature>
<accession>A0A6N3GJT7</accession>
<evidence type="ECO:0000313" key="2">
    <source>
        <dbReference type="EMBL" id="VYU65087.1"/>
    </source>
</evidence>
<evidence type="ECO:0008006" key="3">
    <source>
        <dbReference type="Google" id="ProtNLM"/>
    </source>
</evidence>
<dbReference type="Gene3D" id="2.60.40.1120">
    <property type="entry name" value="Carboxypeptidase-like, regulatory domain"/>
    <property type="match status" value="1"/>
</dbReference>
<feature type="chain" id="PRO_5026891753" description="Carboxypeptidase-like regulatory domain-containing protein" evidence="1">
    <location>
        <begin position="20"/>
        <end position="852"/>
    </location>
</feature>